<dbReference type="GO" id="GO:0005524">
    <property type="term" value="F:ATP binding"/>
    <property type="evidence" value="ECO:0007669"/>
    <property type="project" value="UniProtKB-KW"/>
</dbReference>
<dbReference type="InterPro" id="IPR013611">
    <property type="entry name" value="Transp-assoc_OB_typ2"/>
</dbReference>
<comment type="caution">
    <text evidence="11">The sequence shown here is derived from an EMBL/GenBank/DDBJ whole genome shotgun (WGS) entry which is preliminary data.</text>
</comment>
<evidence type="ECO:0000256" key="9">
    <source>
        <dbReference type="ARBA" id="ARBA00023136"/>
    </source>
</evidence>
<gene>
    <name evidence="11" type="ORF">ACFFP0_01810</name>
</gene>
<dbReference type="InterPro" id="IPR047641">
    <property type="entry name" value="ABC_transpr_MalK/UgpC-like"/>
</dbReference>
<keyword evidence="8" id="KW-1278">Translocase</keyword>
<dbReference type="SUPFAM" id="SSF50331">
    <property type="entry name" value="MOP-like"/>
    <property type="match status" value="1"/>
</dbReference>
<keyword evidence="12" id="KW-1185">Reference proteome</keyword>
<name>A0ABV6ADX8_9HYPH</name>
<evidence type="ECO:0000256" key="6">
    <source>
        <dbReference type="ARBA" id="ARBA00022741"/>
    </source>
</evidence>
<dbReference type="EMBL" id="JBHMAA010000003">
    <property type="protein sequence ID" value="MFB9947560.1"/>
    <property type="molecule type" value="Genomic_DNA"/>
</dbReference>
<evidence type="ECO:0000256" key="5">
    <source>
        <dbReference type="ARBA" id="ARBA00022519"/>
    </source>
</evidence>
<dbReference type="Pfam" id="PF08402">
    <property type="entry name" value="TOBE_2"/>
    <property type="match status" value="1"/>
</dbReference>
<keyword evidence="3" id="KW-0813">Transport</keyword>
<dbReference type="SMART" id="SM00382">
    <property type="entry name" value="AAA"/>
    <property type="match status" value="1"/>
</dbReference>
<keyword evidence="9" id="KW-0472">Membrane</keyword>
<evidence type="ECO:0000256" key="3">
    <source>
        <dbReference type="ARBA" id="ARBA00022448"/>
    </source>
</evidence>
<dbReference type="PROSITE" id="PS00211">
    <property type="entry name" value="ABC_TRANSPORTER_1"/>
    <property type="match status" value="1"/>
</dbReference>
<keyword evidence="7 11" id="KW-0067">ATP-binding</keyword>
<dbReference type="Gene3D" id="2.40.50.140">
    <property type="entry name" value="Nucleic acid-binding proteins"/>
    <property type="match status" value="1"/>
</dbReference>
<dbReference type="Proteomes" id="UP001589692">
    <property type="component" value="Unassembled WGS sequence"/>
</dbReference>
<sequence>MAGLAIKSVAKAFGDATILKRIDLDIRDGEFISLVGPSGCGKSTLLRIVAGLEEQSEGHILLDGRPVDKVRPRDRDLAMVFQSYALYPHLTVAENIAVPLKMRRMSTLERSVLGSFLPGSRTKSRDIAKEVEAVCDALSIAGLRDRKPSALSGGQRQRVALARAMVRKPSAFLMDEPLSNLDAKMRVQARGEIAALHRQLGATFIYVTHDQAEAMTMSDRIAVMMGGEVLQVDTPDRIYQMPEDLRVAEFIGSPKINVVAALLGDGGRLSIGAGAAGLHPNGIHAAFRPEAARLVGRGEGVISGVVCHIENLGADIFVQVRADDMNGLAIVVRVDPADQRPAIGDRLGIAIDEGRLHVFGCDNRRVAGAFKLGADR</sequence>
<feature type="domain" description="ABC transporter" evidence="10">
    <location>
        <begin position="4"/>
        <end position="251"/>
    </location>
</feature>
<dbReference type="InterPro" id="IPR027417">
    <property type="entry name" value="P-loop_NTPase"/>
</dbReference>
<dbReference type="InterPro" id="IPR017871">
    <property type="entry name" value="ABC_transporter-like_CS"/>
</dbReference>
<dbReference type="SUPFAM" id="SSF52540">
    <property type="entry name" value="P-loop containing nucleoside triphosphate hydrolases"/>
    <property type="match status" value="1"/>
</dbReference>
<dbReference type="RefSeq" id="WP_377255241.1">
    <property type="nucleotide sequence ID" value="NZ_JBHMAA010000003.1"/>
</dbReference>
<dbReference type="InterPro" id="IPR003593">
    <property type="entry name" value="AAA+_ATPase"/>
</dbReference>
<dbReference type="PANTHER" id="PTHR43875">
    <property type="entry name" value="MALTODEXTRIN IMPORT ATP-BINDING PROTEIN MSMX"/>
    <property type="match status" value="1"/>
</dbReference>
<organism evidence="11 12">
    <name type="scientific">Rhizobium puerariae</name>
    <dbReference type="NCBI Taxonomy" id="1585791"/>
    <lineage>
        <taxon>Bacteria</taxon>
        <taxon>Pseudomonadati</taxon>
        <taxon>Pseudomonadota</taxon>
        <taxon>Alphaproteobacteria</taxon>
        <taxon>Hyphomicrobiales</taxon>
        <taxon>Rhizobiaceae</taxon>
        <taxon>Rhizobium/Agrobacterium group</taxon>
        <taxon>Rhizobium</taxon>
    </lineage>
</organism>
<proteinExistence type="inferred from homology"/>
<dbReference type="PANTHER" id="PTHR43875:SF15">
    <property type="entry name" value="TREHALOSE IMPORT ATP-BINDING PROTEIN SUGC"/>
    <property type="match status" value="1"/>
</dbReference>
<dbReference type="InterPro" id="IPR012340">
    <property type="entry name" value="NA-bd_OB-fold"/>
</dbReference>
<accession>A0ABV6ADX8</accession>
<keyword evidence="5" id="KW-0997">Cell inner membrane</keyword>
<comment type="similarity">
    <text evidence="2">Belongs to the ABC transporter superfamily.</text>
</comment>
<comment type="subcellular location">
    <subcellularLocation>
        <location evidence="1">Cell inner membrane</location>
        <topology evidence="1">Peripheral membrane protein</topology>
    </subcellularLocation>
</comment>
<evidence type="ECO:0000313" key="11">
    <source>
        <dbReference type="EMBL" id="MFB9947560.1"/>
    </source>
</evidence>
<keyword evidence="6" id="KW-0547">Nucleotide-binding</keyword>
<dbReference type="PROSITE" id="PS50893">
    <property type="entry name" value="ABC_TRANSPORTER_2"/>
    <property type="match status" value="1"/>
</dbReference>
<keyword evidence="4" id="KW-1003">Cell membrane</keyword>
<evidence type="ECO:0000256" key="7">
    <source>
        <dbReference type="ARBA" id="ARBA00022840"/>
    </source>
</evidence>
<reference evidence="11 12" key="1">
    <citation type="submission" date="2024-09" db="EMBL/GenBank/DDBJ databases">
        <authorList>
            <person name="Sun Q."/>
            <person name="Mori K."/>
        </authorList>
    </citation>
    <scope>NUCLEOTIDE SEQUENCE [LARGE SCALE GENOMIC DNA]</scope>
    <source>
        <strain evidence="11 12">TBRC 4938</strain>
    </source>
</reference>
<evidence type="ECO:0000256" key="4">
    <source>
        <dbReference type="ARBA" id="ARBA00022475"/>
    </source>
</evidence>
<evidence type="ECO:0000259" key="10">
    <source>
        <dbReference type="PROSITE" id="PS50893"/>
    </source>
</evidence>
<evidence type="ECO:0000256" key="8">
    <source>
        <dbReference type="ARBA" id="ARBA00022967"/>
    </source>
</evidence>
<dbReference type="InterPro" id="IPR008995">
    <property type="entry name" value="Mo/tungstate-bd_C_term_dom"/>
</dbReference>
<dbReference type="Gene3D" id="3.40.50.300">
    <property type="entry name" value="P-loop containing nucleotide triphosphate hydrolases"/>
    <property type="match status" value="1"/>
</dbReference>
<evidence type="ECO:0000256" key="2">
    <source>
        <dbReference type="ARBA" id="ARBA00005417"/>
    </source>
</evidence>
<protein>
    <submittedName>
        <fullName evidence="11">ABC transporter ATP-binding protein</fullName>
    </submittedName>
</protein>
<dbReference type="Pfam" id="PF00005">
    <property type="entry name" value="ABC_tran"/>
    <property type="match status" value="1"/>
</dbReference>
<evidence type="ECO:0000256" key="1">
    <source>
        <dbReference type="ARBA" id="ARBA00004417"/>
    </source>
</evidence>
<evidence type="ECO:0000313" key="12">
    <source>
        <dbReference type="Proteomes" id="UP001589692"/>
    </source>
</evidence>
<dbReference type="InterPro" id="IPR003439">
    <property type="entry name" value="ABC_transporter-like_ATP-bd"/>
</dbReference>